<evidence type="ECO:0000313" key="2">
    <source>
        <dbReference type="Proteomes" id="UP000024635"/>
    </source>
</evidence>
<evidence type="ECO:0000313" key="1">
    <source>
        <dbReference type="EMBL" id="EYC36065.1"/>
    </source>
</evidence>
<name>A0A016W8Y7_9BILA</name>
<dbReference type="EMBL" id="JARK01000538">
    <property type="protein sequence ID" value="EYC36065.1"/>
    <property type="molecule type" value="Genomic_DNA"/>
</dbReference>
<comment type="caution">
    <text evidence="1">The sequence shown here is derived from an EMBL/GenBank/DDBJ whole genome shotgun (WGS) entry which is preliminary data.</text>
</comment>
<dbReference type="Proteomes" id="UP000024635">
    <property type="component" value="Unassembled WGS sequence"/>
</dbReference>
<organism evidence="1 2">
    <name type="scientific">Ancylostoma ceylanicum</name>
    <dbReference type="NCBI Taxonomy" id="53326"/>
    <lineage>
        <taxon>Eukaryota</taxon>
        <taxon>Metazoa</taxon>
        <taxon>Ecdysozoa</taxon>
        <taxon>Nematoda</taxon>
        <taxon>Chromadorea</taxon>
        <taxon>Rhabditida</taxon>
        <taxon>Rhabditina</taxon>
        <taxon>Rhabditomorpha</taxon>
        <taxon>Strongyloidea</taxon>
        <taxon>Ancylostomatidae</taxon>
        <taxon>Ancylostomatinae</taxon>
        <taxon>Ancylostoma</taxon>
    </lineage>
</organism>
<protein>
    <submittedName>
        <fullName evidence="1">Uncharacterized protein</fullName>
    </submittedName>
</protein>
<gene>
    <name evidence="1" type="primary">Acey_s0938.g3125</name>
    <name evidence="1" type="ORF">Y032_0938g3125</name>
</gene>
<accession>A0A016W8Y7</accession>
<proteinExistence type="predicted"/>
<sequence length="134" mass="15769">MCHRLATYDAKTKTCRCTKPENDILETKWFPITASEQSYTRVTYIFNFNSSNGFIMVNLLIRHFVTATKFLIRERRGKQTHWEFRLTSPPCNREQLHHSSMYPASRSAASPRFANDSDFCESTPLRIYFTNLFL</sequence>
<dbReference type="AlphaFoldDB" id="A0A016W8Y7"/>
<reference evidence="2" key="1">
    <citation type="journal article" date="2015" name="Nat. Genet.">
        <title>The genome and transcriptome of the zoonotic hookworm Ancylostoma ceylanicum identify infection-specific gene families.</title>
        <authorList>
            <person name="Schwarz E.M."/>
            <person name="Hu Y."/>
            <person name="Antoshechkin I."/>
            <person name="Miller M.M."/>
            <person name="Sternberg P.W."/>
            <person name="Aroian R.V."/>
        </authorList>
    </citation>
    <scope>NUCLEOTIDE SEQUENCE</scope>
    <source>
        <strain evidence="2">HY135</strain>
    </source>
</reference>
<keyword evidence="2" id="KW-1185">Reference proteome</keyword>